<dbReference type="EMBL" id="BMAO01018521">
    <property type="protein sequence ID" value="GFR24041.1"/>
    <property type="molecule type" value="Genomic_DNA"/>
</dbReference>
<accession>A0A8X6LV23</accession>
<reference evidence="1" key="1">
    <citation type="submission" date="2020-07" db="EMBL/GenBank/DDBJ databases">
        <title>Multicomponent nature underlies the extraordinary mechanical properties of spider dragline silk.</title>
        <authorList>
            <person name="Kono N."/>
            <person name="Nakamura H."/>
            <person name="Mori M."/>
            <person name="Yoshida Y."/>
            <person name="Ohtoshi R."/>
            <person name="Malay A.D."/>
            <person name="Moran D.A.P."/>
            <person name="Tomita M."/>
            <person name="Numata K."/>
            <person name="Arakawa K."/>
        </authorList>
    </citation>
    <scope>NUCLEOTIDE SEQUENCE</scope>
</reference>
<keyword evidence="2" id="KW-1185">Reference proteome</keyword>
<gene>
    <name evidence="1" type="ORF">TNCT_420821</name>
</gene>
<dbReference type="Proteomes" id="UP000887116">
    <property type="component" value="Unassembled WGS sequence"/>
</dbReference>
<evidence type="ECO:0000313" key="1">
    <source>
        <dbReference type="EMBL" id="GFR24041.1"/>
    </source>
</evidence>
<comment type="caution">
    <text evidence="1">The sequence shown here is derived from an EMBL/GenBank/DDBJ whole genome shotgun (WGS) entry which is preliminary data.</text>
</comment>
<name>A0A8X6LV23_TRICU</name>
<organism evidence="1 2">
    <name type="scientific">Trichonephila clavata</name>
    <name type="common">Joro spider</name>
    <name type="synonym">Nephila clavata</name>
    <dbReference type="NCBI Taxonomy" id="2740835"/>
    <lineage>
        <taxon>Eukaryota</taxon>
        <taxon>Metazoa</taxon>
        <taxon>Ecdysozoa</taxon>
        <taxon>Arthropoda</taxon>
        <taxon>Chelicerata</taxon>
        <taxon>Arachnida</taxon>
        <taxon>Araneae</taxon>
        <taxon>Araneomorphae</taxon>
        <taxon>Entelegynae</taxon>
        <taxon>Araneoidea</taxon>
        <taxon>Nephilidae</taxon>
        <taxon>Trichonephila</taxon>
    </lineage>
</organism>
<protein>
    <submittedName>
        <fullName evidence="1">Uncharacterized protein</fullName>
    </submittedName>
</protein>
<dbReference type="AlphaFoldDB" id="A0A8X6LV23"/>
<evidence type="ECO:0000313" key="2">
    <source>
        <dbReference type="Proteomes" id="UP000887116"/>
    </source>
</evidence>
<sequence>MINLHITATKLGKQSTDSPLIYCALTPCFVDVANGCSHRISKPEIKLNHDLQFVLYHHVLKCFYGLALVSTRDWDKSTPLCPLSCPEALLVFRSWAAVGRFGFGGPMEWLDFGCWSKAFYWMLVVSLEKTARQKEVY</sequence>
<proteinExistence type="predicted"/>